<dbReference type="InterPro" id="IPR036390">
    <property type="entry name" value="WH_DNA-bd_sf"/>
</dbReference>
<evidence type="ECO:0000313" key="3">
    <source>
        <dbReference type="Proteomes" id="UP000250796"/>
    </source>
</evidence>
<keyword evidence="2" id="KW-0418">Kinase</keyword>
<dbReference type="InterPro" id="IPR036388">
    <property type="entry name" value="WH-like_DNA-bd_sf"/>
</dbReference>
<organism evidence="2 3">
    <name type="scientific">Mesotoga infera</name>
    <dbReference type="NCBI Taxonomy" id="1236046"/>
    <lineage>
        <taxon>Bacteria</taxon>
        <taxon>Thermotogati</taxon>
        <taxon>Thermotogota</taxon>
        <taxon>Thermotogae</taxon>
        <taxon>Kosmotogales</taxon>
        <taxon>Kosmotogaceae</taxon>
        <taxon>Mesotoga</taxon>
    </lineage>
</organism>
<evidence type="ECO:0000256" key="1">
    <source>
        <dbReference type="ARBA" id="ARBA00006479"/>
    </source>
</evidence>
<reference evidence="2 3" key="1">
    <citation type="submission" date="2017-01" db="EMBL/GenBank/DDBJ databases">
        <authorList>
            <person name="Erauso G."/>
        </authorList>
    </citation>
    <scope>NUCLEOTIDE SEQUENCE [LARGE SCALE GENOMIC DNA]</scope>
    <source>
        <strain evidence="2">MESINF1</strain>
    </source>
</reference>
<protein>
    <submittedName>
        <fullName evidence="2">Transcriptional regulator/sugar kinase</fullName>
    </submittedName>
</protein>
<dbReference type="Gene3D" id="1.10.10.10">
    <property type="entry name" value="Winged helix-like DNA-binding domain superfamily/Winged helix DNA-binding domain"/>
    <property type="match status" value="1"/>
</dbReference>
<dbReference type="SUPFAM" id="SSF53067">
    <property type="entry name" value="Actin-like ATPase domain"/>
    <property type="match status" value="1"/>
</dbReference>
<keyword evidence="2" id="KW-0808">Transferase</keyword>
<dbReference type="PROSITE" id="PS01125">
    <property type="entry name" value="ROK"/>
    <property type="match status" value="1"/>
</dbReference>
<dbReference type="PANTHER" id="PTHR18964:SF110">
    <property type="entry name" value="TRANSCRIPTIONAL REGULATOR, XYLR-RELATED"/>
    <property type="match status" value="1"/>
</dbReference>
<dbReference type="Proteomes" id="UP000250796">
    <property type="component" value="Chromosome MESINF"/>
</dbReference>
<dbReference type="PANTHER" id="PTHR18964">
    <property type="entry name" value="ROK (REPRESSOR, ORF, KINASE) FAMILY"/>
    <property type="match status" value="1"/>
</dbReference>
<dbReference type="Pfam" id="PF00480">
    <property type="entry name" value="ROK"/>
    <property type="match status" value="1"/>
</dbReference>
<dbReference type="GO" id="GO:0016301">
    <property type="term" value="F:kinase activity"/>
    <property type="evidence" value="ECO:0007669"/>
    <property type="project" value="UniProtKB-KW"/>
</dbReference>
<gene>
    <name evidence="2" type="ORF">MESINF_0114</name>
</gene>
<sequence>MINRKLDSENIGKSNRRLVLQLLRKNLITTRRDLAAASGLNPSTVTKIIREFLVAGLCNEVSTEVTDRIGRKAIELRLNRKAYLSIVVDIGVEETSIGKGYFDGTTSIISSFKTPSTFEEFTKVLVENTGEIMKKIPKYKFLGYSISVPGMVDVEQSKIVYVPHLGWKDVFLKDSLSKRYPVVLDNEANLSLIAEKWNNPDLAGLGDIVFVYVSEGIGCGIMLGGQIHRGRDYSAGEIGHMTVQLDGPKCYCGNSGCWETFASSEAIVRKAQSSGLELKGSNNNERYLDILKNHEKSEYSFLIEEIEKSLAVGIVNIVNSLDPEVIVLGGVASMIPEEALKRLTGIVNSKVLYATGQNIEVRRSILDTHGKTSSNMIGAALHIIERRVDDFI</sequence>
<dbReference type="EMBL" id="LS974202">
    <property type="protein sequence ID" value="SSC11563.1"/>
    <property type="molecule type" value="Genomic_DNA"/>
</dbReference>
<name>A0A7Z7PN48_9BACT</name>
<dbReference type="Pfam" id="PF13412">
    <property type="entry name" value="HTH_24"/>
    <property type="match status" value="1"/>
</dbReference>
<comment type="similarity">
    <text evidence="1">Belongs to the ROK (NagC/XylR) family.</text>
</comment>
<proteinExistence type="inferred from homology"/>
<accession>A0A7Z7PN48</accession>
<dbReference type="KEGG" id="minf:MESINF_0114"/>
<dbReference type="RefSeq" id="WP_169698021.1">
    <property type="nucleotide sequence ID" value="NZ_LS974202.1"/>
</dbReference>
<dbReference type="InterPro" id="IPR000600">
    <property type="entry name" value="ROK"/>
</dbReference>
<dbReference type="AlphaFoldDB" id="A0A7Z7PN48"/>
<dbReference type="SUPFAM" id="SSF46785">
    <property type="entry name" value="Winged helix' DNA-binding domain"/>
    <property type="match status" value="1"/>
</dbReference>
<dbReference type="InterPro" id="IPR043129">
    <property type="entry name" value="ATPase_NBD"/>
</dbReference>
<evidence type="ECO:0000313" key="2">
    <source>
        <dbReference type="EMBL" id="SSC11563.1"/>
    </source>
</evidence>
<keyword evidence="3" id="KW-1185">Reference proteome</keyword>
<dbReference type="InterPro" id="IPR049874">
    <property type="entry name" value="ROK_cs"/>
</dbReference>
<dbReference type="Gene3D" id="3.30.420.40">
    <property type="match status" value="2"/>
</dbReference>